<comment type="caution">
    <text evidence="1">The sequence shown here is derived from an EMBL/GenBank/DDBJ whole genome shotgun (WGS) entry which is preliminary data.</text>
</comment>
<proteinExistence type="predicted"/>
<evidence type="ECO:0008006" key="3">
    <source>
        <dbReference type="Google" id="ProtNLM"/>
    </source>
</evidence>
<sequence>MQDNNGVMVFEKLPQETTPIKKEVAKWYWRMVQGNEKDFTVPEELWKRDSPILNFTYFWQVFMFPYINLFNLLHSEKYHLFTQGLLDTKKLASLGKQLVKCCPKCGLELADDPHMFAHCLVIQPFRHDLGKTLSEMLSKAKVSLELVISGFSLEKGQ</sequence>
<dbReference type="Proteomes" id="UP001066276">
    <property type="component" value="Chromosome 10"/>
</dbReference>
<evidence type="ECO:0000313" key="2">
    <source>
        <dbReference type="Proteomes" id="UP001066276"/>
    </source>
</evidence>
<reference evidence="1" key="1">
    <citation type="journal article" date="2022" name="bioRxiv">
        <title>Sequencing and chromosome-scale assembly of the giantPleurodeles waltlgenome.</title>
        <authorList>
            <person name="Brown T."/>
            <person name="Elewa A."/>
            <person name="Iarovenko S."/>
            <person name="Subramanian E."/>
            <person name="Araus A.J."/>
            <person name="Petzold A."/>
            <person name="Susuki M."/>
            <person name="Suzuki K.-i.T."/>
            <person name="Hayashi T."/>
            <person name="Toyoda A."/>
            <person name="Oliveira C."/>
            <person name="Osipova E."/>
            <person name="Leigh N.D."/>
            <person name="Simon A."/>
            <person name="Yun M.H."/>
        </authorList>
    </citation>
    <scope>NUCLEOTIDE SEQUENCE</scope>
    <source>
        <strain evidence="1">20211129_DDA</strain>
        <tissue evidence="1">Liver</tissue>
    </source>
</reference>
<gene>
    <name evidence="1" type="ORF">NDU88_006894</name>
</gene>
<organism evidence="1 2">
    <name type="scientific">Pleurodeles waltl</name>
    <name type="common">Iberian ribbed newt</name>
    <dbReference type="NCBI Taxonomy" id="8319"/>
    <lineage>
        <taxon>Eukaryota</taxon>
        <taxon>Metazoa</taxon>
        <taxon>Chordata</taxon>
        <taxon>Craniata</taxon>
        <taxon>Vertebrata</taxon>
        <taxon>Euteleostomi</taxon>
        <taxon>Amphibia</taxon>
        <taxon>Batrachia</taxon>
        <taxon>Caudata</taxon>
        <taxon>Salamandroidea</taxon>
        <taxon>Salamandridae</taxon>
        <taxon>Pleurodelinae</taxon>
        <taxon>Pleurodeles</taxon>
    </lineage>
</organism>
<accession>A0AAV7MGA3</accession>
<dbReference type="EMBL" id="JANPWB010000014">
    <property type="protein sequence ID" value="KAJ1101830.1"/>
    <property type="molecule type" value="Genomic_DNA"/>
</dbReference>
<protein>
    <recommendedName>
        <fullName evidence="3">Reverse transcriptase zinc-binding domain-containing protein</fullName>
    </recommendedName>
</protein>
<keyword evidence="2" id="KW-1185">Reference proteome</keyword>
<evidence type="ECO:0000313" key="1">
    <source>
        <dbReference type="EMBL" id="KAJ1101830.1"/>
    </source>
</evidence>
<name>A0AAV7MGA3_PLEWA</name>
<dbReference type="AlphaFoldDB" id="A0AAV7MGA3"/>